<keyword evidence="3" id="KW-0560">Oxidoreductase</keyword>
<dbReference type="Gene3D" id="1.10.630.10">
    <property type="entry name" value="Cytochrome P450"/>
    <property type="match status" value="1"/>
</dbReference>
<accession>A0ABY7M788</accession>
<keyword evidence="3" id="KW-0479">Metal-binding</keyword>
<evidence type="ECO:0000256" key="3">
    <source>
        <dbReference type="RuleBase" id="RU000461"/>
    </source>
</evidence>
<evidence type="ECO:0000256" key="2">
    <source>
        <dbReference type="ARBA" id="ARBA00010617"/>
    </source>
</evidence>
<dbReference type="SUPFAM" id="SSF48264">
    <property type="entry name" value="Cytochrome P450"/>
    <property type="match status" value="1"/>
</dbReference>
<dbReference type="PANTHER" id="PTHR24305">
    <property type="entry name" value="CYTOCHROME P450"/>
    <property type="match status" value="1"/>
</dbReference>
<protein>
    <submittedName>
        <fullName evidence="4">Cytochrome P450</fullName>
    </submittedName>
</protein>
<evidence type="ECO:0000313" key="5">
    <source>
        <dbReference type="Proteomes" id="UP001212803"/>
    </source>
</evidence>
<keyword evidence="3" id="KW-0503">Monooxygenase</keyword>
<dbReference type="Pfam" id="PF00067">
    <property type="entry name" value="p450"/>
    <property type="match status" value="1"/>
</dbReference>
<keyword evidence="3" id="KW-0349">Heme</keyword>
<gene>
    <name evidence="4" type="ORF">O0235_01995</name>
</gene>
<dbReference type="PANTHER" id="PTHR24305:SF166">
    <property type="entry name" value="CYTOCHROME P450 12A4, MITOCHONDRIAL-RELATED"/>
    <property type="match status" value="1"/>
</dbReference>
<evidence type="ECO:0000313" key="4">
    <source>
        <dbReference type="EMBL" id="WBL36368.1"/>
    </source>
</evidence>
<comment type="similarity">
    <text evidence="2 3">Belongs to the cytochrome P450 family.</text>
</comment>
<evidence type="ECO:0000256" key="1">
    <source>
        <dbReference type="ARBA" id="ARBA00001971"/>
    </source>
</evidence>
<keyword evidence="5" id="KW-1185">Reference proteome</keyword>
<sequence length="432" mass="47743">MSGAKPPRTDGLAARDGLRALWTLRHGTPGLYEALEIARAGLGNVFELGFGRFRPIVVASPQGLREALVERREEFGWRPEGDPAVRLFRRSILVTDGDEHDRARQAMAPAFEPARLRAAAPAVLAVTDDELDGWPAEGRVEAVEAMRRVAWRSFELVFFGYDLRGEELERTLPGLLAALRYIGPGVWVLRGRAGGVPRRVRPLEAHVRGVIAERKGQPAEPPTMLDLLLEAFDDERVRDHALTMLIAGHDTSTAQLSWALHLLARSPEWLARATREARRAPDGERLAGVRADDLPVIDAVLKETLRLWPPIHVGGRWSLRETELDGYAIPAGQRVMLSYFLAQRDPAAWAAPGRFDPGRWLDGGGAPGPYTYLPFGGGPRNCIGAAFANLEARLVLTRVLQRFDLAVTRRPLRGAMGATLEPRGGLLRVRRR</sequence>
<organism evidence="4 5">
    <name type="scientific">Tepidiforma flava</name>
    <dbReference type="NCBI Taxonomy" id="3004094"/>
    <lineage>
        <taxon>Bacteria</taxon>
        <taxon>Bacillati</taxon>
        <taxon>Chloroflexota</taxon>
        <taxon>Tepidiformia</taxon>
        <taxon>Tepidiformales</taxon>
        <taxon>Tepidiformaceae</taxon>
        <taxon>Tepidiforma</taxon>
    </lineage>
</organism>
<dbReference type="InterPro" id="IPR017972">
    <property type="entry name" value="Cyt_P450_CS"/>
</dbReference>
<dbReference type="InterPro" id="IPR036396">
    <property type="entry name" value="Cyt_P450_sf"/>
</dbReference>
<dbReference type="InterPro" id="IPR001128">
    <property type="entry name" value="Cyt_P450"/>
</dbReference>
<dbReference type="InterPro" id="IPR050121">
    <property type="entry name" value="Cytochrome_P450_monoxygenase"/>
</dbReference>
<keyword evidence="3" id="KW-0408">Iron</keyword>
<proteinExistence type="inferred from homology"/>
<dbReference type="PRINTS" id="PR00463">
    <property type="entry name" value="EP450I"/>
</dbReference>
<reference evidence="4 5" key="1">
    <citation type="journal article" date="2023" name="ISME J.">
        <title>Thermophilic Dehalococcoidia with unusual traits shed light on an unexpected past.</title>
        <authorList>
            <person name="Palmer M."/>
            <person name="Covington J.K."/>
            <person name="Zhou E.M."/>
            <person name="Thomas S.C."/>
            <person name="Habib N."/>
            <person name="Seymour C.O."/>
            <person name="Lai D."/>
            <person name="Johnston J."/>
            <person name="Hashimi A."/>
            <person name="Jiao J.Y."/>
            <person name="Muok A.R."/>
            <person name="Liu L."/>
            <person name="Xian W.D."/>
            <person name="Zhi X.Y."/>
            <person name="Li M.M."/>
            <person name="Silva L.P."/>
            <person name="Bowen B.P."/>
            <person name="Louie K."/>
            <person name="Briegel A."/>
            <person name="Pett-Ridge J."/>
            <person name="Weber P.K."/>
            <person name="Tocheva E.I."/>
            <person name="Woyke T."/>
            <person name="Northen T.R."/>
            <person name="Mayali X."/>
            <person name="Li W.J."/>
            <person name="Hedlund B.P."/>
        </authorList>
    </citation>
    <scope>NUCLEOTIDE SEQUENCE [LARGE SCALE GENOMIC DNA]</scope>
    <source>
        <strain evidence="4 5">YIM 72310</strain>
    </source>
</reference>
<dbReference type="PRINTS" id="PR00385">
    <property type="entry name" value="P450"/>
</dbReference>
<dbReference type="InterPro" id="IPR002401">
    <property type="entry name" value="Cyt_P450_E_grp-I"/>
</dbReference>
<dbReference type="PROSITE" id="PS00086">
    <property type="entry name" value="CYTOCHROME_P450"/>
    <property type="match status" value="1"/>
</dbReference>
<comment type="cofactor">
    <cofactor evidence="1">
        <name>heme</name>
        <dbReference type="ChEBI" id="CHEBI:30413"/>
    </cofactor>
</comment>
<dbReference type="RefSeq" id="WP_270056892.1">
    <property type="nucleotide sequence ID" value="NZ_CP115149.1"/>
</dbReference>
<dbReference type="Proteomes" id="UP001212803">
    <property type="component" value="Chromosome"/>
</dbReference>
<name>A0ABY7M788_9CHLR</name>
<dbReference type="EMBL" id="CP115149">
    <property type="protein sequence ID" value="WBL36368.1"/>
    <property type="molecule type" value="Genomic_DNA"/>
</dbReference>